<gene>
    <name evidence="1" type="ORF">ACFQ1R_03305</name>
</gene>
<dbReference type="Pfam" id="PF10677">
    <property type="entry name" value="DUF2490"/>
    <property type="match status" value="1"/>
</dbReference>
<name>A0ABW3JG61_9FLAO</name>
<sequence length="254" mass="30109">MKNSLMRVVIKIGFFLCTSFFYGQVETQNNNIWLHYVGKNKIANKTFFTLEATMRYTDWLGEKQQWFIRPSFDYQITPKLLGSVGYTHYNTYSYGDIPINKRSIPEDHIWIQGTFTHHAKDFKFIHRLRDENRFVSVAVKNAITNEYDIDSYAYRNRVRYMFLMNYTLTQKDDKAKLFAVLGDEVFVNLGTNAGKTFFNQNRIIAGFGYNINSQNQIQLNYIQQHIWNFPNTIQEDNSTIRLSYITNLDFTKHK</sequence>
<comment type="caution">
    <text evidence="1">The sequence shown here is derived from an EMBL/GenBank/DDBJ whole genome shotgun (WGS) entry which is preliminary data.</text>
</comment>
<reference evidence="2" key="1">
    <citation type="journal article" date="2019" name="Int. J. Syst. Evol. Microbiol.">
        <title>The Global Catalogue of Microorganisms (GCM) 10K type strain sequencing project: providing services to taxonomists for standard genome sequencing and annotation.</title>
        <authorList>
            <consortium name="The Broad Institute Genomics Platform"/>
            <consortium name="The Broad Institute Genome Sequencing Center for Infectious Disease"/>
            <person name="Wu L."/>
            <person name="Ma J."/>
        </authorList>
    </citation>
    <scope>NUCLEOTIDE SEQUENCE [LARGE SCALE GENOMIC DNA]</scope>
    <source>
        <strain evidence="2">CCUG 62414</strain>
    </source>
</reference>
<proteinExistence type="predicted"/>
<evidence type="ECO:0000313" key="1">
    <source>
        <dbReference type="EMBL" id="MFD0989110.1"/>
    </source>
</evidence>
<dbReference type="Proteomes" id="UP001597061">
    <property type="component" value="Unassembled WGS sequence"/>
</dbReference>
<evidence type="ECO:0000313" key="2">
    <source>
        <dbReference type="Proteomes" id="UP001597061"/>
    </source>
</evidence>
<accession>A0ABW3JG61</accession>
<keyword evidence="2" id="KW-1185">Reference proteome</keyword>
<organism evidence="1 2">
    <name type="scientific">Mariniflexile jejuense</name>
    <dbReference type="NCBI Taxonomy" id="1173582"/>
    <lineage>
        <taxon>Bacteria</taxon>
        <taxon>Pseudomonadati</taxon>
        <taxon>Bacteroidota</taxon>
        <taxon>Flavobacteriia</taxon>
        <taxon>Flavobacteriales</taxon>
        <taxon>Flavobacteriaceae</taxon>
        <taxon>Mariniflexile</taxon>
    </lineage>
</organism>
<protein>
    <submittedName>
        <fullName evidence="1">DUF2490 domain-containing protein</fullName>
    </submittedName>
</protein>
<dbReference type="EMBL" id="JBHTJI010000001">
    <property type="protein sequence ID" value="MFD0989110.1"/>
    <property type="molecule type" value="Genomic_DNA"/>
</dbReference>
<dbReference type="InterPro" id="IPR019619">
    <property type="entry name" value="DUF2490"/>
</dbReference>